<dbReference type="InterPro" id="IPR049953">
    <property type="entry name" value="Antiphage_assoc"/>
</dbReference>
<dbReference type="REBASE" id="14309">
    <property type="entry name" value="M.KstORFDP"/>
</dbReference>
<proteinExistence type="predicted"/>
<dbReference type="NCBIfam" id="NF042963">
    <property type="entry name" value="DUF1156_antiphage"/>
    <property type="match status" value="1"/>
</dbReference>
<evidence type="ECO:0000313" key="2">
    <source>
        <dbReference type="EMBL" id="CAJ75166.1"/>
    </source>
</evidence>
<sequence>MTNQLSFIEVQFPVSKISKESYKERKAGQSQTLTGLGKWWGRKPLILVRAAILGLLMPASASPVKDREIFLKILMMDNKGLWKRKNKPMKDETIIENLTFRELKQYFEVPVDLFTEGNGNQDKLIKQAIKKDITHLKWKKGLSREAKDSATQLAFDRLSYDDRLGYCLRPEETPLEDEAAWNEINKHLGTHASSLAELIRELGIKKFGYVPTVGDCFAGGGSIPFEAARIGLKVYASELNPLGGLLTWAGLNILSLPDDEILKLKDFQEKVFDAVAKQVEEWGIEKNEKGWMAKYYLYCNETTCPHCKAKVPMAPSWWVSKRTKTVALLKYNGANHNFDIDIVQNAGKSQIEHAEKLATVKGGSLSCPNCDNSTPIAVLRRDDTDAQGNSIYGLRRWEANEFLPRPDDVFQERLYAIKYLKKNNKKTWAQFLKKPAPATDATYGTVYYVAPDENDLKREQKVVDLLKERFDEWQSKGYIPASKIEPGEKTDEPIRTRGWQYWHQLFNPRQLLQNGLFAEKLHECHTNKNEEVLGIIGLNRIADYNSKLCRWNTRRDHIAQTFYNQALNTLENYSTKGIAAQYIIWLIELSKNLNKYEELTETIDARKIATKCDFWITDPPYADAVNYHELTEFFLAWDKKFIEKVFPEWHSGSRRVLAVKGTGESFNQSMIEIYRNLANHMPDNGMQVVLFTHQDPAVWADLTLILWSAGLHVTAAWNIATETESGGLKEGNYVKGTVLLVLRKITTEATAFIDEVTFEIQEEVKRQIDSMRSLEDKEDPNFSDADYLLAAYAATLKVLTSYKRIGDINVEYELSKPRDGKSIGPVEAIINNAICTAYDYLIPQSFDSFIWKNLSAEERFFIKGMELEKGNVYQLGAYQEMARGFGVKEFKDMLASTRANHVRFKTPVELSNRWLRGADAFGNTLLRQVIMAIYQSEKEQNPQAGRAWLKNEVEDYWNKRTTIIELLRYLSTTEHIDHMTHWEGPALYAKYLVELVSNDGV</sequence>
<accession>Q1Q576</accession>
<name>Q1Q576_KUEST</name>
<dbReference type="InterPro" id="IPR009537">
    <property type="entry name" value="DUF1156"/>
</dbReference>
<dbReference type="EMBL" id="CT573071">
    <property type="protein sequence ID" value="CAJ75166.1"/>
    <property type="molecule type" value="Genomic_DNA"/>
</dbReference>
<reference evidence="2" key="2">
    <citation type="submission" date="2006-01" db="EMBL/GenBank/DDBJ databases">
        <authorList>
            <person name="Genoscope"/>
        </authorList>
    </citation>
    <scope>NUCLEOTIDE SEQUENCE</scope>
</reference>
<feature type="domain" description="DUF1156" evidence="1">
    <location>
        <begin position="11"/>
        <end position="73"/>
    </location>
</feature>
<protein>
    <recommendedName>
        <fullName evidence="1">DUF1156 domain-containing protein</fullName>
    </recommendedName>
</protein>
<dbReference type="SUPFAM" id="SSF53335">
    <property type="entry name" value="S-adenosyl-L-methionine-dependent methyltransferases"/>
    <property type="match status" value="2"/>
</dbReference>
<reference evidence="2" key="1">
    <citation type="journal article" date="2006" name="Nature">
        <title>Deciphering the evolution and metabolism of an anammox bacterium from a community genome.</title>
        <authorList>
            <person name="Strous M."/>
            <person name="Pelletier E."/>
            <person name="Mangenot S."/>
            <person name="Rattei T."/>
            <person name="Lehner A."/>
            <person name="Taylor M.W."/>
            <person name="Horn M."/>
            <person name="Daims H."/>
            <person name="Bartol-Mavel D."/>
            <person name="Wincker P."/>
            <person name="Barbe V."/>
            <person name="Fonknechten N."/>
            <person name="Vallenet D."/>
            <person name="Segurens B."/>
            <person name="Schenowitz-Truong C."/>
            <person name="Medigue C."/>
            <person name="Collingro A."/>
            <person name="Snel B."/>
            <person name="Dutilh B.E."/>
            <person name="OpDenCamp H.J.M."/>
            <person name="vanDerDrift C."/>
            <person name="Cirpus I."/>
            <person name="vanDePas-Schoonen K.T."/>
            <person name="Harhangi H.R."/>
            <person name="vanNiftrik L."/>
            <person name="Schmid M."/>
            <person name="Keltjens J."/>
            <person name="vanDeVossenberg J."/>
            <person name="Kartal B."/>
            <person name="Meier H."/>
            <person name="Frishman D."/>
            <person name="Huynen M.A."/>
            <person name="Mewes H."/>
            <person name="Weissenbach J."/>
            <person name="Jetten M.S.M."/>
            <person name="Wagner M."/>
            <person name="LePaslier D."/>
        </authorList>
    </citation>
    <scope>NUCLEOTIDE SEQUENCE</scope>
</reference>
<dbReference type="InterPro" id="IPR029063">
    <property type="entry name" value="SAM-dependent_MTases_sf"/>
</dbReference>
<evidence type="ECO:0000259" key="1">
    <source>
        <dbReference type="Pfam" id="PF06634"/>
    </source>
</evidence>
<gene>
    <name evidence="2" type="ORF">kuste4404</name>
</gene>
<dbReference type="Pfam" id="PF06634">
    <property type="entry name" value="DUF1156"/>
    <property type="match status" value="1"/>
</dbReference>
<dbReference type="AlphaFoldDB" id="Q1Q576"/>
<dbReference type="RefSeq" id="WP_169704426.1">
    <property type="nucleotide sequence ID" value="NZ_OCTL01000150.1"/>
</dbReference>
<organism evidence="2">
    <name type="scientific">Kuenenia stuttgartiensis</name>
    <dbReference type="NCBI Taxonomy" id="174633"/>
    <lineage>
        <taxon>Bacteria</taxon>
        <taxon>Pseudomonadati</taxon>
        <taxon>Planctomycetota</taxon>
        <taxon>Candidatus Brocadiia</taxon>
        <taxon>Candidatus Brocadiales</taxon>
        <taxon>Candidatus Brocadiaceae</taxon>
        <taxon>Candidatus Kuenenia</taxon>
    </lineage>
</organism>